<feature type="binding site" evidence="2">
    <location>
        <position position="196"/>
    </location>
    <ligand>
        <name>substrate</name>
    </ligand>
</feature>
<feature type="binding site" evidence="2">
    <location>
        <begin position="202"/>
        <end position="204"/>
    </location>
    <ligand>
        <name>substrate</name>
    </ligand>
</feature>
<dbReference type="HAMAP" id="MF_01139">
    <property type="entry name" value="ISPT"/>
    <property type="match status" value="1"/>
</dbReference>
<dbReference type="InterPro" id="IPR018520">
    <property type="entry name" value="UPP_synth-like_CS"/>
</dbReference>
<comment type="similarity">
    <text evidence="2">Belongs to the UPP synthase family.</text>
</comment>
<protein>
    <recommendedName>
        <fullName evidence="2">Ditrans,polycis-undecaprenyl-diphosphate synthase ((2E,6E)-farnesyl-diphosphate specific)</fullName>
        <ecNumber evidence="2">2.5.1.31</ecNumber>
    </recommendedName>
    <alternativeName>
        <fullName evidence="2">Ditrans,polycis-undecaprenylcistransferase</fullName>
    </alternativeName>
    <alternativeName>
        <fullName evidence="2">Undecaprenyl diphosphate synthase</fullName>
        <shortName evidence="2">UDS</shortName>
    </alternativeName>
    <alternativeName>
        <fullName evidence="2">Undecaprenyl pyrophosphate synthase</fullName>
        <shortName evidence="2">UPP synthase</shortName>
    </alternativeName>
</protein>
<comment type="caution">
    <text evidence="2">Lacks conserved residue(s) required for the propagation of feature annotation.</text>
</comment>
<feature type="active site" evidence="2">
    <location>
        <position position="28"/>
    </location>
</feature>
<keyword evidence="2" id="KW-0460">Magnesium</keyword>
<gene>
    <name evidence="2 4" type="primary">uppS</name>
    <name evidence="4" type="ORF">AB5I84_04855</name>
</gene>
<accession>A0ABV4AF62</accession>
<feature type="binding site" evidence="2">
    <location>
        <position position="215"/>
    </location>
    <ligand>
        <name>Mg(2+)</name>
        <dbReference type="ChEBI" id="CHEBI:18420"/>
    </ligand>
</feature>
<comment type="function">
    <text evidence="2">Catalyzes the sequential condensation of isopentenyl diphosphate (IPP) with (2E,6E)-farnesyl diphosphate (E,E-FPP) to yield (2Z,6Z,10Z,14Z,18Z,22Z,26Z,30Z,34E,38E)-undecaprenyl diphosphate (di-trans,octa-cis-UPP). UPP is the precursor of glycosyl carrier lipid in the biosynthesis of bacterial cell wall polysaccharide components such as peptidoglycan and lipopolysaccharide.</text>
</comment>
<dbReference type="SUPFAM" id="SSF64005">
    <property type="entry name" value="Undecaprenyl diphosphate synthase"/>
    <property type="match status" value="1"/>
</dbReference>
<feature type="active site" description="Proton acceptor" evidence="2">
    <location>
        <position position="76"/>
    </location>
</feature>
<dbReference type="EMBL" id="JBGCUO010000001">
    <property type="protein sequence ID" value="MEY1661476.1"/>
    <property type="molecule type" value="Genomic_DNA"/>
</dbReference>
<proteinExistence type="inferred from homology"/>
<dbReference type="Pfam" id="PF01255">
    <property type="entry name" value="Prenyltransf"/>
    <property type="match status" value="1"/>
</dbReference>
<dbReference type="Proteomes" id="UP001562065">
    <property type="component" value="Unassembled WGS sequence"/>
</dbReference>
<dbReference type="PANTHER" id="PTHR10291:SF0">
    <property type="entry name" value="DEHYDRODOLICHYL DIPHOSPHATE SYNTHASE 2"/>
    <property type="match status" value="1"/>
</dbReference>
<feature type="binding site" evidence="2">
    <location>
        <position position="79"/>
    </location>
    <ligand>
        <name>substrate</name>
    </ligand>
</feature>
<keyword evidence="2" id="KW-0573">Peptidoglycan synthesis</keyword>
<dbReference type="Gene3D" id="3.40.1180.10">
    <property type="entry name" value="Decaprenyl diphosphate synthase-like"/>
    <property type="match status" value="1"/>
</dbReference>
<evidence type="ECO:0000256" key="2">
    <source>
        <dbReference type="HAMAP-Rule" id="MF_01139"/>
    </source>
</evidence>
<feature type="binding site" evidence="2">
    <location>
        <begin position="29"/>
        <end position="32"/>
    </location>
    <ligand>
        <name>substrate</name>
    </ligand>
</feature>
<dbReference type="PANTHER" id="PTHR10291">
    <property type="entry name" value="DEHYDRODOLICHYL DIPHOSPHATE SYNTHASE FAMILY MEMBER"/>
    <property type="match status" value="1"/>
</dbReference>
<keyword evidence="5" id="KW-1185">Reference proteome</keyword>
<dbReference type="NCBIfam" id="TIGR00055">
    <property type="entry name" value="uppS"/>
    <property type="match status" value="1"/>
</dbReference>
<keyword evidence="1 2" id="KW-0808">Transferase</keyword>
<evidence type="ECO:0000256" key="1">
    <source>
        <dbReference type="ARBA" id="ARBA00022679"/>
    </source>
</evidence>
<keyword evidence="2" id="KW-0961">Cell wall biogenesis/degradation</keyword>
<feature type="binding site" evidence="2">
    <location>
        <position position="33"/>
    </location>
    <ligand>
        <name>substrate</name>
    </ligand>
</feature>
<comment type="caution">
    <text evidence="4">The sequence shown here is derived from an EMBL/GenBank/DDBJ whole genome shotgun (WGS) entry which is preliminary data.</text>
</comment>
<comment type="cofactor">
    <cofactor evidence="2">
        <name>Mg(2+)</name>
        <dbReference type="ChEBI" id="CHEBI:18420"/>
    </cofactor>
    <text evidence="2">Binds 2 magnesium ions per subunit.</text>
</comment>
<feature type="binding site" evidence="2">
    <location>
        <position position="45"/>
    </location>
    <ligand>
        <name>substrate</name>
    </ligand>
</feature>
<feature type="region of interest" description="Disordered" evidence="3">
    <location>
        <begin position="1"/>
        <end position="22"/>
    </location>
</feature>
<dbReference type="PROSITE" id="PS01066">
    <property type="entry name" value="UPP_SYNTHASE"/>
    <property type="match status" value="1"/>
</dbReference>
<dbReference type="EC" id="2.5.1.31" evidence="2"/>
<feature type="binding site" evidence="2">
    <location>
        <begin position="73"/>
        <end position="75"/>
    </location>
    <ligand>
        <name>substrate</name>
    </ligand>
</feature>
<organism evidence="4 5">
    <name type="scientific">Isoalcanivorax beigongshangi</name>
    <dbReference type="NCBI Taxonomy" id="3238810"/>
    <lineage>
        <taxon>Bacteria</taxon>
        <taxon>Pseudomonadati</taxon>
        <taxon>Pseudomonadota</taxon>
        <taxon>Gammaproteobacteria</taxon>
        <taxon>Oceanospirillales</taxon>
        <taxon>Alcanivoracaceae</taxon>
        <taxon>Isoalcanivorax</taxon>
    </lineage>
</organism>
<feature type="binding site" evidence="2">
    <location>
        <position position="77"/>
    </location>
    <ligand>
        <name>substrate</name>
    </ligand>
</feature>
<evidence type="ECO:0000313" key="5">
    <source>
        <dbReference type="Proteomes" id="UP001562065"/>
    </source>
</evidence>
<sequence>MQQPNSSAPDVGDSANGGTPRHVAIIMDGNNRWAKHRGLPGHEGHRAGEKAVQRVIRGCLDQGVEILTLFAFSSENWRRPEDEVRHLMALFLNALSERVGELQRHRVGLRFIGERSAFSEPLQHAMAVAEAATADHQALTLVVAANYGGQWDMARAARRLAEQVAAGSLALDDINADTMQAEIELGDLPPPDLLIRTGGEYRLSNFLLWQAAYSELYFSPALWPDFDEQALAEAITAYAGRQRRFGRSGDQIDALNGRDTTC</sequence>
<evidence type="ECO:0000313" key="4">
    <source>
        <dbReference type="EMBL" id="MEY1661476.1"/>
    </source>
</evidence>
<dbReference type="GO" id="GO:0016740">
    <property type="term" value="F:transferase activity"/>
    <property type="evidence" value="ECO:0007669"/>
    <property type="project" value="UniProtKB-KW"/>
</dbReference>
<comment type="catalytic activity">
    <reaction evidence="2">
        <text>8 isopentenyl diphosphate + (2E,6E)-farnesyl diphosphate = di-trans,octa-cis-undecaprenyl diphosphate + 8 diphosphate</text>
        <dbReference type="Rhea" id="RHEA:27551"/>
        <dbReference type="ChEBI" id="CHEBI:33019"/>
        <dbReference type="ChEBI" id="CHEBI:58405"/>
        <dbReference type="ChEBI" id="CHEBI:128769"/>
        <dbReference type="ChEBI" id="CHEBI:175763"/>
        <dbReference type="EC" id="2.5.1.31"/>
    </reaction>
</comment>
<reference evidence="4 5" key="1">
    <citation type="submission" date="2024-07" db="EMBL/GenBank/DDBJ databases">
        <authorList>
            <person name="Ren Q."/>
        </authorList>
    </citation>
    <scope>NUCLEOTIDE SEQUENCE [LARGE SCALE GENOMIC DNA]</scope>
    <source>
        <strain evidence="4 5">REN37</strain>
    </source>
</reference>
<comment type="subunit">
    <text evidence="2">Homodimer.</text>
</comment>
<dbReference type="InterPro" id="IPR001441">
    <property type="entry name" value="UPP_synth-like"/>
</dbReference>
<dbReference type="CDD" id="cd00475">
    <property type="entry name" value="Cis_IPPS"/>
    <property type="match status" value="1"/>
</dbReference>
<dbReference type="RefSeq" id="WP_369454732.1">
    <property type="nucleotide sequence ID" value="NZ_JBGCUO010000001.1"/>
</dbReference>
<evidence type="ECO:0000256" key="3">
    <source>
        <dbReference type="SAM" id="MobiDB-lite"/>
    </source>
</evidence>
<dbReference type="InterPro" id="IPR036424">
    <property type="entry name" value="UPP_synth-like_sf"/>
</dbReference>
<keyword evidence="2" id="KW-0133">Cell shape</keyword>
<feature type="binding site" evidence="2">
    <location>
        <position position="28"/>
    </location>
    <ligand>
        <name>Mg(2+)</name>
        <dbReference type="ChEBI" id="CHEBI:18420"/>
    </ligand>
</feature>
<keyword evidence="2" id="KW-0479">Metal-binding</keyword>
<name>A0ABV4AF62_9GAMM</name>